<reference evidence="2" key="1">
    <citation type="journal article" date="2020" name="MBio">
        <title>Horizontal gene transfer to a defensive symbiont with a reduced genome amongst a multipartite beetle microbiome.</title>
        <authorList>
            <person name="Waterworth S.C."/>
            <person name="Florez L.V."/>
            <person name="Rees E.R."/>
            <person name="Hertweck C."/>
            <person name="Kaltenpoth M."/>
            <person name="Kwan J.C."/>
        </authorList>
    </citation>
    <scope>NUCLEOTIDE SEQUENCE [LARGE SCALE GENOMIC DNA]</scope>
</reference>
<sequence length="191" mass="22798">MPKTTLICLWCLRKKNYNIITEGLNINLKNAVIKILIFISIEIKNSNKVLRIMPNELSMDFEIISASIEWLCKSEIIVKINKENFETEGYLIRYTDQEKELRLLYQDCWVELPNQKIMSFIKKTPNDQDITFEAISRYLKMIQSYEFKIQKYKQLIFDEGYVAGHFHGTWRELLVQYDLVEFLDIGYLDVF</sequence>
<organism evidence="1 2">
    <name type="scientific">Acinetobacter bereziniae</name>
    <name type="common">Acinetobacter genomosp. 10</name>
    <dbReference type="NCBI Taxonomy" id="106648"/>
    <lineage>
        <taxon>Bacteria</taxon>
        <taxon>Pseudomonadati</taxon>
        <taxon>Pseudomonadota</taxon>
        <taxon>Gammaproteobacteria</taxon>
        <taxon>Moraxellales</taxon>
        <taxon>Moraxellaceae</taxon>
        <taxon>Acinetobacter</taxon>
    </lineage>
</organism>
<dbReference type="EMBL" id="WNDP01000010">
    <property type="protein sequence ID" value="KAF1027418.1"/>
    <property type="molecule type" value="Genomic_DNA"/>
</dbReference>
<evidence type="ECO:0000313" key="1">
    <source>
        <dbReference type="EMBL" id="KAF1027418.1"/>
    </source>
</evidence>
<dbReference type="Proteomes" id="UP000490535">
    <property type="component" value="Unassembled WGS sequence"/>
</dbReference>
<accession>A0A833PH44</accession>
<name>A0A833PH44_ACIBZ</name>
<gene>
    <name evidence="1" type="ORF">GAK29_00663</name>
</gene>
<evidence type="ECO:0000313" key="2">
    <source>
        <dbReference type="Proteomes" id="UP000490535"/>
    </source>
</evidence>
<dbReference type="AlphaFoldDB" id="A0A833PH44"/>
<protein>
    <submittedName>
        <fullName evidence="1">Uncharacterized protein</fullName>
    </submittedName>
</protein>
<proteinExistence type="predicted"/>
<comment type="caution">
    <text evidence="1">The sequence shown here is derived from an EMBL/GenBank/DDBJ whole genome shotgun (WGS) entry which is preliminary data.</text>
</comment>